<comment type="caution">
    <text evidence="2">The sequence shown here is derived from an EMBL/GenBank/DDBJ whole genome shotgun (WGS) entry which is preliminary data.</text>
</comment>
<dbReference type="InterPro" id="IPR008011">
    <property type="entry name" value="Complex1_LYR_dom"/>
</dbReference>
<evidence type="ECO:0000313" key="2">
    <source>
        <dbReference type="EMBL" id="CAG8446799.1"/>
    </source>
</evidence>
<reference evidence="2" key="1">
    <citation type="submission" date="2021-06" db="EMBL/GenBank/DDBJ databases">
        <authorList>
            <person name="Kallberg Y."/>
            <person name="Tangrot J."/>
            <person name="Rosling A."/>
        </authorList>
    </citation>
    <scope>NUCLEOTIDE SEQUENCE</scope>
    <source>
        <strain evidence="2">CL551</strain>
    </source>
</reference>
<proteinExistence type="predicted"/>
<feature type="domain" description="Complex 1 LYR protein" evidence="1">
    <location>
        <begin position="17"/>
        <end position="70"/>
    </location>
</feature>
<protein>
    <submittedName>
        <fullName evidence="2">12396_t:CDS:1</fullName>
    </submittedName>
</protein>
<keyword evidence="3" id="KW-1185">Reference proteome</keyword>
<sequence length="105" mass="12846">MTNSTRCPIIVNSFQSRSLFRRLWRAGDASVLYSRPAVKYVRKRIREGFEEYRRETDDKILKELYERVENTIKFMEISSRRGGFEHRVIRTLCQMTYIEDLYRRR</sequence>
<dbReference type="Proteomes" id="UP000789342">
    <property type="component" value="Unassembled WGS sequence"/>
</dbReference>
<gene>
    <name evidence="2" type="ORF">AMORRO_LOCUS662</name>
</gene>
<evidence type="ECO:0000313" key="3">
    <source>
        <dbReference type="Proteomes" id="UP000789342"/>
    </source>
</evidence>
<evidence type="ECO:0000259" key="1">
    <source>
        <dbReference type="Pfam" id="PF05347"/>
    </source>
</evidence>
<organism evidence="2 3">
    <name type="scientific">Acaulospora morrowiae</name>
    <dbReference type="NCBI Taxonomy" id="94023"/>
    <lineage>
        <taxon>Eukaryota</taxon>
        <taxon>Fungi</taxon>
        <taxon>Fungi incertae sedis</taxon>
        <taxon>Mucoromycota</taxon>
        <taxon>Glomeromycotina</taxon>
        <taxon>Glomeromycetes</taxon>
        <taxon>Diversisporales</taxon>
        <taxon>Acaulosporaceae</taxon>
        <taxon>Acaulospora</taxon>
    </lineage>
</organism>
<accession>A0A9N8V8N5</accession>
<dbReference type="EMBL" id="CAJVPV010000209">
    <property type="protein sequence ID" value="CAG8446799.1"/>
    <property type="molecule type" value="Genomic_DNA"/>
</dbReference>
<dbReference type="OrthoDB" id="190098at2759"/>
<dbReference type="AlphaFoldDB" id="A0A9N8V8N5"/>
<dbReference type="Pfam" id="PF05347">
    <property type="entry name" value="Complex1_LYR"/>
    <property type="match status" value="1"/>
</dbReference>
<name>A0A9N8V8N5_9GLOM</name>